<evidence type="ECO:0000313" key="3">
    <source>
        <dbReference type="Proteomes" id="UP000179243"/>
    </source>
</evidence>
<dbReference type="Proteomes" id="UP000179243">
    <property type="component" value="Unassembled WGS sequence"/>
</dbReference>
<name>A0A1F7FG39_UNCRA</name>
<keyword evidence="1" id="KW-0812">Transmembrane</keyword>
<accession>A0A1F7FG39</accession>
<keyword evidence="1" id="KW-0472">Membrane</keyword>
<sequence length="104" mass="11381">MPNLKYCRPIAVCVLIAGLLLAGWGASMSAFSDFAKNRYEHSTGKFLRSVSRKDQTYYRSLAIVSAAGKAMSSIGLLVILTGICCMVRPALITRFINPNKDIHV</sequence>
<gene>
    <name evidence="2" type="ORF">A2519_03305</name>
</gene>
<evidence type="ECO:0000313" key="2">
    <source>
        <dbReference type="EMBL" id="OGK05436.1"/>
    </source>
</evidence>
<comment type="caution">
    <text evidence="2">The sequence shown here is derived from an EMBL/GenBank/DDBJ whole genome shotgun (WGS) entry which is preliminary data.</text>
</comment>
<keyword evidence="1" id="KW-1133">Transmembrane helix</keyword>
<proteinExistence type="predicted"/>
<dbReference type="EMBL" id="MFYX01000056">
    <property type="protein sequence ID" value="OGK05436.1"/>
    <property type="molecule type" value="Genomic_DNA"/>
</dbReference>
<reference evidence="2 3" key="1">
    <citation type="journal article" date="2016" name="Nat. Commun.">
        <title>Thousands of microbial genomes shed light on interconnected biogeochemical processes in an aquifer system.</title>
        <authorList>
            <person name="Anantharaman K."/>
            <person name="Brown C.T."/>
            <person name="Hug L.A."/>
            <person name="Sharon I."/>
            <person name="Castelle C.J."/>
            <person name="Probst A.J."/>
            <person name="Thomas B.C."/>
            <person name="Singh A."/>
            <person name="Wilkins M.J."/>
            <person name="Karaoz U."/>
            <person name="Brodie E.L."/>
            <person name="Williams K.H."/>
            <person name="Hubbard S.S."/>
            <person name="Banfield J.F."/>
        </authorList>
    </citation>
    <scope>NUCLEOTIDE SEQUENCE [LARGE SCALE GENOMIC DNA]</scope>
</reference>
<evidence type="ECO:0000256" key="1">
    <source>
        <dbReference type="SAM" id="Phobius"/>
    </source>
</evidence>
<organism evidence="2 3">
    <name type="scientific">Candidatus Raymondbacteria bacterium RIFOXYD12_FULL_49_13</name>
    <dbReference type="NCBI Taxonomy" id="1817890"/>
    <lineage>
        <taxon>Bacteria</taxon>
        <taxon>Raymondiibacteriota</taxon>
    </lineage>
</organism>
<protein>
    <submittedName>
        <fullName evidence="2">Uncharacterized protein</fullName>
    </submittedName>
</protein>
<dbReference type="AlphaFoldDB" id="A0A1F7FG39"/>
<feature type="transmembrane region" description="Helical" evidence="1">
    <location>
        <begin position="56"/>
        <end position="87"/>
    </location>
</feature>